<protein>
    <recommendedName>
        <fullName evidence="4">Cell division protein FtsL</fullName>
    </recommendedName>
</protein>
<accession>A0A955KWN1</accession>
<sequence>MTKYRRTIRRAFSSTRRDKKPLTVERVFMVLTVLAAITFVMTQLITNAILSPLGQQLQSLNNEKDSLVEQNRALEKQLAKNTSLTSIKIYSEKEFDLKPNNKKETFFVSTPSIQAAR</sequence>
<comment type="caution">
    <text evidence="2">The sequence shown here is derived from an EMBL/GenBank/DDBJ whole genome shotgun (WGS) entry which is preliminary data.</text>
</comment>
<keyword evidence="1" id="KW-1133">Transmembrane helix</keyword>
<organism evidence="2 3">
    <name type="scientific">Candidatus Dojkabacteria bacterium</name>
    <dbReference type="NCBI Taxonomy" id="2099670"/>
    <lineage>
        <taxon>Bacteria</taxon>
        <taxon>Candidatus Dojkabacteria</taxon>
    </lineage>
</organism>
<reference evidence="2" key="1">
    <citation type="submission" date="2020-04" db="EMBL/GenBank/DDBJ databases">
        <authorList>
            <person name="Zhang T."/>
        </authorList>
    </citation>
    <scope>NUCLEOTIDE SEQUENCE</scope>
    <source>
        <strain evidence="2">HKST-UBA16</strain>
    </source>
</reference>
<evidence type="ECO:0000256" key="1">
    <source>
        <dbReference type="SAM" id="Phobius"/>
    </source>
</evidence>
<dbReference type="AlphaFoldDB" id="A0A955KWN1"/>
<evidence type="ECO:0000313" key="2">
    <source>
        <dbReference type="EMBL" id="MCA9375305.1"/>
    </source>
</evidence>
<gene>
    <name evidence="2" type="ORF">KC622_03170</name>
</gene>
<dbReference type="EMBL" id="JAGQLM010000142">
    <property type="protein sequence ID" value="MCA9375305.1"/>
    <property type="molecule type" value="Genomic_DNA"/>
</dbReference>
<keyword evidence="1" id="KW-0812">Transmembrane</keyword>
<evidence type="ECO:0008006" key="4">
    <source>
        <dbReference type="Google" id="ProtNLM"/>
    </source>
</evidence>
<keyword evidence="1" id="KW-0472">Membrane</keyword>
<proteinExistence type="predicted"/>
<feature type="transmembrane region" description="Helical" evidence="1">
    <location>
        <begin position="27"/>
        <end position="50"/>
    </location>
</feature>
<evidence type="ECO:0000313" key="3">
    <source>
        <dbReference type="Proteomes" id="UP000748332"/>
    </source>
</evidence>
<reference evidence="2" key="2">
    <citation type="journal article" date="2021" name="Microbiome">
        <title>Successional dynamics and alternative stable states in a saline activated sludge microbial community over 9 years.</title>
        <authorList>
            <person name="Wang Y."/>
            <person name="Ye J."/>
            <person name="Ju F."/>
            <person name="Liu L."/>
            <person name="Boyd J.A."/>
            <person name="Deng Y."/>
            <person name="Parks D.H."/>
            <person name="Jiang X."/>
            <person name="Yin X."/>
            <person name="Woodcroft B.J."/>
            <person name="Tyson G.W."/>
            <person name="Hugenholtz P."/>
            <person name="Polz M.F."/>
            <person name="Zhang T."/>
        </authorList>
    </citation>
    <scope>NUCLEOTIDE SEQUENCE</scope>
    <source>
        <strain evidence="2">HKST-UBA16</strain>
    </source>
</reference>
<dbReference type="Proteomes" id="UP000748332">
    <property type="component" value="Unassembled WGS sequence"/>
</dbReference>
<name>A0A955KWN1_9BACT</name>